<organism evidence="10 11">
    <name type="scientific">Krasilnikovia cinnamomea</name>
    <dbReference type="NCBI Taxonomy" id="349313"/>
    <lineage>
        <taxon>Bacteria</taxon>
        <taxon>Bacillati</taxon>
        <taxon>Actinomycetota</taxon>
        <taxon>Actinomycetes</taxon>
        <taxon>Micromonosporales</taxon>
        <taxon>Micromonosporaceae</taxon>
        <taxon>Krasilnikovia</taxon>
    </lineage>
</organism>
<comment type="caution">
    <text evidence="10">The sequence shown here is derived from an EMBL/GenBank/DDBJ whole genome shotgun (WGS) entry which is preliminary data.</text>
</comment>
<dbReference type="Proteomes" id="UP000292564">
    <property type="component" value="Unassembled WGS sequence"/>
</dbReference>
<dbReference type="GO" id="GO:0016757">
    <property type="term" value="F:glycosyltransferase activity"/>
    <property type="evidence" value="ECO:0007669"/>
    <property type="project" value="UniProtKB-KW"/>
</dbReference>
<evidence type="ECO:0000256" key="8">
    <source>
        <dbReference type="SAM" id="MobiDB-lite"/>
    </source>
</evidence>
<protein>
    <submittedName>
        <fullName evidence="10">Alpha-1,6-mannosyltransferase</fullName>
    </submittedName>
</protein>
<dbReference type="GO" id="GO:0016020">
    <property type="term" value="C:membrane"/>
    <property type="evidence" value="ECO:0007669"/>
    <property type="project" value="UniProtKB-SubCell"/>
</dbReference>
<evidence type="ECO:0000256" key="5">
    <source>
        <dbReference type="ARBA" id="ARBA00022989"/>
    </source>
</evidence>
<keyword evidence="4 9" id="KW-0812">Transmembrane</keyword>
<keyword evidence="5 9" id="KW-1133">Transmembrane helix</keyword>
<feature type="transmembrane region" description="Helical" evidence="9">
    <location>
        <begin position="165"/>
        <end position="184"/>
    </location>
</feature>
<keyword evidence="2 10" id="KW-0328">Glycosyltransferase</keyword>
<dbReference type="NCBIfam" id="NF038066">
    <property type="entry name" value="MptB"/>
    <property type="match status" value="1"/>
</dbReference>
<evidence type="ECO:0000256" key="4">
    <source>
        <dbReference type="ARBA" id="ARBA00022692"/>
    </source>
</evidence>
<comment type="similarity">
    <text evidence="7">Belongs to the MptA/B family.</text>
</comment>
<accession>A0A4Q7ZP33</accession>
<feature type="transmembrane region" description="Helical" evidence="9">
    <location>
        <begin position="434"/>
        <end position="452"/>
    </location>
</feature>
<evidence type="ECO:0000256" key="9">
    <source>
        <dbReference type="SAM" id="Phobius"/>
    </source>
</evidence>
<dbReference type="AlphaFoldDB" id="A0A4Q7ZP33"/>
<feature type="transmembrane region" description="Helical" evidence="9">
    <location>
        <begin position="499"/>
        <end position="518"/>
    </location>
</feature>
<feature type="transmembrane region" description="Helical" evidence="9">
    <location>
        <begin position="74"/>
        <end position="92"/>
    </location>
</feature>
<evidence type="ECO:0000313" key="11">
    <source>
        <dbReference type="Proteomes" id="UP000292564"/>
    </source>
</evidence>
<proteinExistence type="inferred from homology"/>
<feature type="transmembrane region" description="Helical" evidence="9">
    <location>
        <begin position="196"/>
        <end position="212"/>
    </location>
</feature>
<name>A0A4Q7ZP33_9ACTN</name>
<feature type="transmembrane region" description="Helical" evidence="9">
    <location>
        <begin position="50"/>
        <end position="67"/>
    </location>
</feature>
<keyword evidence="11" id="KW-1185">Reference proteome</keyword>
<dbReference type="InterPro" id="IPR049829">
    <property type="entry name" value="MptA/B-like"/>
</dbReference>
<keyword evidence="3 10" id="KW-0808">Transferase</keyword>
<evidence type="ECO:0000256" key="2">
    <source>
        <dbReference type="ARBA" id="ARBA00022676"/>
    </source>
</evidence>
<dbReference type="Pfam" id="PF26314">
    <property type="entry name" value="MptA_B_family"/>
    <property type="match status" value="1"/>
</dbReference>
<feature type="region of interest" description="Disordered" evidence="8">
    <location>
        <begin position="287"/>
        <end position="325"/>
    </location>
</feature>
<evidence type="ECO:0000256" key="1">
    <source>
        <dbReference type="ARBA" id="ARBA00004141"/>
    </source>
</evidence>
<evidence type="ECO:0000256" key="7">
    <source>
        <dbReference type="ARBA" id="ARBA00043987"/>
    </source>
</evidence>
<comment type="subcellular location">
    <subcellularLocation>
        <location evidence="1">Membrane</location>
        <topology evidence="1">Multi-pass membrane protein</topology>
    </subcellularLocation>
</comment>
<dbReference type="EMBL" id="SHKY01000001">
    <property type="protein sequence ID" value="RZU52818.1"/>
    <property type="molecule type" value="Genomic_DNA"/>
</dbReference>
<feature type="transmembrane region" description="Helical" evidence="9">
    <location>
        <begin position="406"/>
        <end position="427"/>
    </location>
</feature>
<evidence type="ECO:0000313" key="10">
    <source>
        <dbReference type="EMBL" id="RZU52818.1"/>
    </source>
</evidence>
<gene>
    <name evidence="10" type="ORF">EV385_4702</name>
</gene>
<feature type="transmembrane region" description="Helical" evidence="9">
    <location>
        <begin position="250"/>
        <end position="282"/>
    </location>
</feature>
<sequence>MPRARLVRYTGLAGSLLLALAAQLGGATWPWQPTMTPRTVFAGTDGVLLPLSWLLGTGLLIGAWWLGRTSVPSLRWAYVTAALWAAPLLPVLPLGSYDVYSYACQGYALAAGHDPYAAGVSVLGCPWADAVAPTWRAAPAPYGPVFLLLAAGAAKVGGGLAGTVAVLRVLAVLGVVLVGLCLPVLARRHGVPPERAVWLVLACPLVAVHLVAGAHNDAVMVGLLVAGLAVAAAVGTTLPGSRLDRPAARIGLLASAGVLLGLAVGVKVTAVVVLPFAVLAAVESRPGGRRAGRDAVDSGLGGRRAGRDVVDSGLGGRRAGSDAVESGLGGGMADRAALRALLRPGAVLAAGAAGALAAVSLVAGLGFGWVRNLADSGVSVQWTSPPTAVGLSVSALARVFGADVDAVPVARLLGVAALAAVLAVLWWRARGGGALLGAGLALAATVGLAPVFHPWYLVWPLAVLAATAAGGHRWLAAACAVAAALCLPDGYNLALATRVQGAFAVTALLVVMLVVPLVRARRRVPVRTGS</sequence>
<keyword evidence="6 9" id="KW-0472">Membrane</keyword>
<evidence type="ECO:0000256" key="3">
    <source>
        <dbReference type="ARBA" id="ARBA00022679"/>
    </source>
</evidence>
<reference evidence="10 11" key="1">
    <citation type="submission" date="2019-02" db="EMBL/GenBank/DDBJ databases">
        <title>Sequencing the genomes of 1000 actinobacteria strains.</title>
        <authorList>
            <person name="Klenk H.-P."/>
        </authorList>
    </citation>
    <scope>NUCLEOTIDE SEQUENCE [LARGE SCALE GENOMIC DNA]</scope>
    <source>
        <strain evidence="10 11">DSM 45162</strain>
    </source>
</reference>
<feature type="transmembrane region" description="Helical" evidence="9">
    <location>
        <begin position="346"/>
        <end position="370"/>
    </location>
</feature>
<feature type="transmembrane region" description="Helical" evidence="9">
    <location>
        <begin position="218"/>
        <end position="238"/>
    </location>
</feature>
<evidence type="ECO:0000256" key="6">
    <source>
        <dbReference type="ARBA" id="ARBA00023136"/>
    </source>
</evidence>
<dbReference type="OrthoDB" id="5242303at2"/>